<reference evidence="1" key="1">
    <citation type="submission" date="2019-08" db="EMBL/GenBank/DDBJ databases">
        <authorList>
            <person name="Kucharzyk K."/>
            <person name="Murdoch R.W."/>
            <person name="Higgins S."/>
            <person name="Loffler F."/>
        </authorList>
    </citation>
    <scope>NUCLEOTIDE SEQUENCE</scope>
</reference>
<gene>
    <name evidence="1" type="ORF">SDC9_175890</name>
</gene>
<dbReference type="EMBL" id="VSSQ01078742">
    <property type="protein sequence ID" value="MPN28448.1"/>
    <property type="molecule type" value="Genomic_DNA"/>
</dbReference>
<evidence type="ECO:0000313" key="1">
    <source>
        <dbReference type="EMBL" id="MPN28448.1"/>
    </source>
</evidence>
<accession>A0A645GNF3</accession>
<organism evidence="1">
    <name type="scientific">bioreactor metagenome</name>
    <dbReference type="NCBI Taxonomy" id="1076179"/>
    <lineage>
        <taxon>unclassified sequences</taxon>
        <taxon>metagenomes</taxon>
        <taxon>ecological metagenomes</taxon>
    </lineage>
</organism>
<protein>
    <submittedName>
        <fullName evidence="1">Uncharacterized protein</fullName>
    </submittedName>
</protein>
<name>A0A645GNF3_9ZZZZ</name>
<sequence length="84" mass="9708">MTITSYICTFLRLKSSKLTLQPTSKKVYCSAYLFEYVHYTRTKGAKTIDFSVNYSFAKSSPFEAITFLYQSNDFFFVRANVPSP</sequence>
<dbReference type="AlphaFoldDB" id="A0A645GNF3"/>
<comment type="caution">
    <text evidence="1">The sequence shown here is derived from an EMBL/GenBank/DDBJ whole genome shotgun (WGS) entry which is preliminary data.</text>
</comment>
<proteinExistence type="predicted"/>